<accession>A0A8T0J263</accession>
<evidence type="ECO:0000313" key="1">
    <source>
        <dbReference type="EMBL" id="KAG0588753.1"/>
    </source>
</evidence>
<dbReference type="Proteomes" id="UP000822688">
    <property type="component" value="Chromosome 2"/>
</dbReference>
<dbReference type="AlphaFoldDB" id="A0A8T0J263"/>
<evidence type="ECO:0000313" key="2">
    <source>
        <dbReference type="Proteomes" id="UP000822688"/>
    </source>
</evidence>
<protein>
    <submittedName>
        <fullName evidence="1">Uncharacterized protein</fullName>
    </submittedName>
</protein>
<proteinExistence type="predicted"/>
<dbReference type="EMBL" id="CM026422">
    <property type="protein sequence ID" value="KAG0588753.1"/>
    <property type="molecule type" value="Genomic_DNA"/>
</dbReference>
<gene>
    <name evidence="1" type="ORF">KC19_2G266500</name>
</gene>
<name>A0A8T0J263_CERPU</name>
<sequence length="109" mass="12291">MQLQVLCQKRAQSSIILPVDPRAQGSKIFTSKAAAVLLFNKSALCRQEITYKQSRRSTAICRCPQAERLQPTLLSFEVGAARPRNGIPATFVWNMSLPIRCWTLTSRNR</sequence>
<reference evidence="1" key="1">
    <citation type="submission" date="2020-06" db="EMBL/GenBank/DDBJ databases">
        <title>WGS assembly of Ceratodon purpureus strain R40.</title>
        <authorList>
            <person name="Carey S.B."/>
            <person name="Jenkins J."/>
            <person name="Shu S."/>
            <person name="Lovell J.T."/>
            <person name="Sreedasyam A."/>
            <person name="Maumus F."/>
            <person name="Tiley G.P."/>
            <person name="Fernandez-Pozo N."/>
            <person name="Barry K."/>
            <person name="Chen C."/>
            <person name="Wang M."/>
            <person name="Lipzen A."/>
            <person name="Daum C."/>
            <person name="Saski C.A."/>
            <person name="Payton A.C."/>
            <person name="Mcbreen J.C."/>
            <person name="Conrad R.E."/>
            <person name="Kollar L.M."/>
            <person name="Olsson S."/>
            <person name="Huttunen S."/>
            <person name="Landis J.B."/>
            <person name="Wickett N.J."/>
            <person name="Johnson M.G."/>
            <person name="Rensing S.A."/>
            <person name="Grimwood J."/>
            <person name="Schmutz J."/>
            <person name="Mcdaniel S.F."/>
        </authorList>
    </citation>
    <scope>NUCLEOTIDE SEQUENCE</scope>
    <source>
        <strain evidence="1">R40</strain>
    </source>
</reference>
<organism evidence="1 2">
    <name type="scientific">Ceratodon purpureus</name>
    <name type="common">Fire moss</name>
    <name type="synonym">Dicranum purpureum</name>
    <dbReference type="NCBI Taxonomy" id="3225"/>
    <lineage>
        <taxon>Eukaryota</taxon>
        <taxon>Viridiplantae</taxon>
        <taxon>Streptophyta</taxon>
        <taxon>Embryophyta</taxon>
        <taxon>Bryophyta</taxon>
        <taxon>Bryophytina</taxon>
        <taxon>Bryopsida</taxon>
        <taxon>Dicranidae</taxon>
        <taxon>Pseudoditrichales</taxon>
        <taxon>Ditrichaceae</taxon>
        <taxon>Ceratodon</taxon>
    </lineage>
</organism>
<comment type="caution">
    <text evidence="1">The sequence shown here is derived from an EMBL/GenBank/DDBJ whole genome shotgun (WGS) entry which is preliminary data.</text>
</comment>
<keyword evidence="2" id="KW-1185">Reference proteome</keyword>